<evidence type="ECO:0000313" key="2">
    <source>
        <dbReference type="Proteomes" id="UP000291106"/>
    </source>
</evidence>
<proteinExistence type="predicted"/>
<dbReference type="EMBL" id="CP036200">
    <property type="protein sequence ID" value="QBF83048.1"/>
    <property type="molecule type" value="Genomic_DNA"/>
</dbReference>
<sequence length="136" mass="15892">MTNHKSLIEAFVAQWFKRFDVLPDDSAWFKQFLADDLRLAMPEGEFVGPDGFDAWYQIARSNFKPNCLHLVKQIDVKLGENEGEHKVSLIIHLEAQTYETSQFKGEVFELDVAEYWRLTLDDKGQIKLHDYQVMPL</sequence>
<dbReference type="KEGG" id="smai:EXU30_10335"/>
<evidence type="ECO:0008006" key="3">
    <source>
        <dbReference type="Google" id="ProtNLM"/>
    </source>
</evidence>
<dbReference type="SUPFAM" id="SSF54427">
    <property type="entry name" value="NTF2-like"/>
    <property type="match status" value="1"/>
</dbReference>
<dbReference type="Proteomes" id="UP000291106">
    <property type="component" value="Chromosome"/>
</dbReference>
<gene>
    <name evidence="1" type="ORF">EXU30_10335</name>
</gene>
<protein>
    <recommendedName>
        <fullName evidence="3">Nuclear transport factor 2 family protein</fullName>
    </recommendedName>
</protein>
<keyword evidence="2" id="KW-1185">Reference proteome</keyword>
<dbReference type="InterPro" id="IPR032710">
    <property type="entry name" value="NTF2-like_dom_sf"/>
</dbReference>
<dbReference type="AlphaFoldDB" id="A0A411PHT4"/>
<dbReference type="RefSeq" id="WP_130599783.1">
    <property type="nucleotide sequence ID" value="NZ_CP036200.1"/>
</dbReference>
<accession>A0A411PHT4</accession>
<evidence type="ECO:0000313" key="1">
    <source>
        <dbReference type="EMBL" id="QBF83048.1"/>
    </source>
</evidence>
<organism evidence="1 2">
    <name type="scientific">Shewanella maritima</name>
    <dbReference type="NCBI Taxonomy" id="2520507"/>
    <lineage>
        <taxon>Bacteria</taxon>
        <taxon>Pseudomonadati</taxon>
        <taxon>Pseudomonadota</taxon>
        <taxon>Gammaproteobacteria</taxon>
        <taxon>Alteromonadales</taxon>
        <taxon>Shewanellaceae</taxon>
        <taxon>Shewanella</taxon>
    </lineage>
</organism>
<dbReference type="OrthoDB" id="1254615at2"/>
<reference evidence="1 2" key="1">
    <citation type="submission" date="2019-02" db="EMBL/GenBank/DDBJ databases">
        <title>Shewanella sp. D4-2 isolated from Dokdo Island.</title>
        <authorList>
            <person name="Baek K."/>
        </authorList>
    </citation>
    <scope>NUCLEOTIDE SEQUENCE [LARGE SCALE GENOMIC DNA]</scope>
    <source>
        <strain evidence="1 2">D4-2</strain>
    </source>
</reference>
<name>A0A411PHT4_9GAMM</name>